<gene>
    <name evidence="2" type="ORF">JQN70_11100</name>
</gene>
<feature type="transmembrane region" description="Helical" evidence="1">
    <location>
        <begin position="113"/>
        <end position="131"/>
    </location>
</feature>
<feature type="transmembrane region" description="Helical" evidence="1">
    <location>
        <begin position="185"/>
        <end position="204"/>
    </location>
</feature>
<evidence type="ECO:0000256" key="1">
    <source>
        <dbReference type="SAM" id="Phobius"/>
    </source>
</evidence>
<reference evidence="2" key="1">
    <citation type="submission" date="2021-02" db="EMBL/GenBank/DDBJ databases">
        <title>Phycicoccus sp. MQZ13P-5T, whole genome shotgun sequence.</title>
        <authorList>
            <person name="Tuo L."/>
        </authorList>
    </citation>
    <scope>NUCLEOTIDE SEQUENCE</scope>
    <source>
        <strain evidence="2">MQZ13P-5</strain>
    </source>
</reference>
<proteinExistence type="predicted"/>
<comment type="caution">
    <text evidence="2">The sequence shown here is derived from an EMBL/GenBank/DDBJ whole genome shotgun (WGS) entry which is preliminary data.</text>
</comment>
<feature type="transmembrane region" description="Helical" evidence="1">
    <location>
        <begin position="298"/>
        <end position="322"/>
    </location>
</feature>
<name>A0ABS2CMA2_9MICO</name>
<accession>A0ABS2CMA2</accession>
<feature type="transmembrane region" description="Helical" evidence="1">
    <location>
        <begin position="264"/>
        <end position="286"/>
    </location>
</feature>
<protein>
    <submittedName>
        <fullName evidence="2">Uncharacterized protein</fullName>
    </submittedName>
</protein>
<feature type="transmembrane region" description="Helical" evidence="1">
    <location>
        <begin position="216"/>
        <end position="234"/>
    </location>
</feature>
<keyword evidence="1" id="KW-1133">Transmembrane helix</keyword>
<dbReference type="Proteomes" id="UP001430172">
    <property type="component" value="Unassembled WGS sequence"/>
</dbReference>
<keyword evidence="3" id="KW-1185">Reference proteome</keyword>
<feature type="transmembrane region" description="Helical" evidence="1">
    <location>
        <begin position="85"/>
        <end position="106"/>
    </location>
</feature>
<keyword evidence="1" id="KW-0812">Transmembrane</keyword>
<keyword evidence="1" id="KW-0472">Membrane</keyword>
<sequence length="504" mass="52363">MTPAPARRGWLLPWLALAALAIVRAGVVDERDPYWQVRAGLENLRGAPLSRPDSWSWAPVDRLFTQTSPAWNDALALGWRTARSAGLFTVSLASMLLFTTLVLVAARRLGARPLPALGGVLAVLLLALPMVSPRATLVAQSLFLAAVLGTDRLRVPAQRVPAVVVGALALLGGVVVAGAGSWVHLSWLLLAPALWLAVLVLCLATPDLGRARTVAATLGAGAGLLLGVLVGPYGTRAWEVTRTVQDAADGVILEWMPPTAAGLAARWVPTAVVALVLAGAGAVHTARRWGGRAGDPRVGLAAALLVLAMPAAVGGFLGVRFVGLALLTLAPLAGVGATRLAGRAGARARAEVPTGAFRSPVVRRWSVGGPWRVVGWLTLALLSPLVLLAGARLGRPAEAAVLDALPRGCRLVSDPASAGPVLLLRPDVRVWIDTRADYWGAARNREALEVLAGRSTDVPAVTGATCAMLSAADLPTGDLAAAFDADPRWRATASAPGLRTWVRR</sequence>
<dbReference type="EMBL" id="JAFDVD010000012">
    <property type="protein sequence ID" value="MBM6400935.1"/>
    <property type="molecule type" value="Genomic_DNA"/>
</dbReference>
<dbReference type="RefSeq" id="WP_204131405.1">
    <property type="nucleotide sequence ID" value="NZ_JAFDVD010000012.1"/>
</dbReference>
<evidence type="ECO:0000313" key="2">
    <source>
        <dbReference type="EMBL" id="MBM6400935.1"/>
    </source>
</evidence>
<feature type="transmembrane region" description="Helical" evidence="1">
    <location>
        <begin position="160"/>
        <end position="179"/>
    </location>
</feature>
<organism evidence="2 3">
    <name type="scientific">Phycicoccus sonneratiae</name>
    <dbReference type="NCBI Taxonomy" id="2807628"/>
    <lineage>
        <taxon>Bacteria</taxon>
        <taxon>Bacillati</taxon>
        <taxon>Actinomycetota</taxon>
        <taxon>Actinomycetes</taxon>
        <taxon>Micrococcales</taxon>
        <taxon>Intrasporangiaceae</taxon>
        <taxon>Phycicoccus</taxon>
    </lineage>
</organism>
<evidence type="ECO:0000313" key="3">
    <source>
        <dbReference type="Proteomes" id="UP001430172"/>
    </source>
</evidence>